<dbReference type="STRING" id="41431.PCC8801_1448"/>
<dbReference type="eggNOG" id="COG1555">
    <property type="taxonomic scope" value="Bacteria"/>
</dbReference>
<feature type="compositionally biased region" description="Polar residues" evidence="1">
    <location>
        <begin position="26"/>
        <end position="38"/>
    </location>
</feature>
<dbReference type="OrthoDB" id="7359338at2"/>
<feature type="signal peptide" evidence="2">
    <location>
        <begin position="1"/>
        <end position="23"/>
    </location>
</feature>
<reference evidence="4" key="1">
    <citation type="journal article" date="2011" name="MBio">
        <title>Novel metabolic attributes of the genus Cyanothece, comprising a group of unicellular nitrogen-fixing Cyanobacteria.</title>
        <authorList>
            <person name="Bandyopadhyay A."/>
            <person name="Elvitigala T."/>
            <person name="Welsh E."/>
            <person name="Stockel J."/>
            <person name="Liberton M."/>
            <person name="Min H."/>
            <person name="Sherman L.A."/>
            <person name="Pakrasi H.B."/>
        </authorList>
    </citation>
    <scope>NUCLEOTIDE SEQUENCE [LARGE SCALE GENOMIC DNA]</scope>
    <source>
        <strain evidence="4">PCC 8801</strain>
    </source>
</reference>
<keyword evidence="2" id="KW-0732">Signal</keyword>
<name>B7K4P0_RIPO1</name>
<dbReference type="AlphaFoldDB" id="B7K4P0"/>
<protein>
    <submittedName>
        <fullName evidence="3">Uncharacterized protein</fullName>
    </submittedName>
</protein>
<keyword evidence="4" id="KW-1185">Reference proteome</keyword>
<sequence length="259" mass="29010">MINLSRFSSMFLIPILMIVSSCSQPSTNQVEDSANKPSDTPEVATEDPEKLDVDYLTTLALMKGHLMVAQELIQAGKPEEAEPHIGHPVEELYGDIEEQLVTRKITNFKSILNQFHDLVKTAPKSDKIKTEYNSSMTAIDQAIAAIPETKRQSPEFILQVINRLLETAKAEYQAAVAKGKIVELIEYQDSRGFVMFGEQLYQLIAPMMSQNHPEKHQIITTTLTELKTAWPSVNAPKSLVMTPEKVSELVTKIKENSQL</sequence>
<dbReference type="EMBL" id="CP001287">
    <property type="protein sequence ID" value="ACK65505.1"/>
    <property type="molecule type" value="Genomic_DNA"/>
</dbReference>
<dbReference type="Proteomes" id="UP000008204">
    <property type="component" value="Chromosome"/>
</dbReference>
<feature type="region of interest" description="Disordered" evidence="1">
    <location>
        <begin position="26"/>
        <end position="48"/>
    </location>
</feature>
<feature type="chain" id="PRO_5002858711" evidence="2">
    <location>
        <begin position="24"/>
        <end position="259"/>
    </location>
</feature>
<dbReference type="HOGENOM" id="CLU_063849_0_0_3"/>
<dbReference type="RefSeq" id="WP_012594778.1">
    <property type="nucleotide sequence ID" value="NC_011726.1"/>
</dbReference>
<accession>B7K4P0</accession>
<proteinExistence type="predicted"/>
<evidence type="ECO:0000313" key="3">
    <source>
        <dbReference type="EMBL" id="ACK65505.1"/>
    </source>
</evidence>
<evidence type="ECO:0000256" key="1">
    <source>
        <dbReference type="SAM" id="MobiDB-lite"/>
    </source>
</evidence>
<dbReference type="PROSITE" id="PS51257">
    <property type="entry name" value="PROKAR_LIPOPROTEIN"/>
    <property type="match status" value="1"/>
</dbReference>
<evidence type="ECO:0000313" key="4">
    <source>
        <dbReference type="Proteomes" id="UP000008204"/>
    </source>
</evidence>
<dbReference type="KEGG" id="cyp:PCC8801_1448"/>
<gene>
    <name evidence="3" type="ordered locus">PCC8801_1448</name>
</gene>
<organism evidence="3 4">
    <name type="scientific">Rippkaea orientalis (strain PCC 8801 / RF-1)</name>
    <name type="common">Cyanothece sp. (strain PCC 8801)</name>
    <dbReference type="NCBI Taxonomy" id="41431"/>
    <lineage>
        <taxon>Bacteria</taxon>
        <taxon>Bacillati</taxon>
        <taxon>Cyanobacteriota</taxon>
        <taxon>Cyanophyceae</taxon>
        <taxon>Oscillatoriophycideae</taxon>
        <taxon>Chroococcales</taxon>
        <taxon>Aphanothecaceae</taxon>
        <taxon>Rippkaea</taxon>
        <taxon>Rippkaea orientalis</taxon>
    </lineage>
</organism>
<evidence type="ECO:0000256" key="2">
    <source>
        <dbReference type="SAM" id="SignalP"/>
    </source>
</evidence>